<protein>
    <recommendedName>
        <fullName evidence="4">AAA+ ATPase domain-containing protein</fullName>
    </recommendedName>
</protein>
<dbReference type="InterPro" id="IPR003593">
    <property type="entry name" value="AAA+_ATPase"/>
</dbReference>
<reference evidence="5" key="1">
    <citation type="journal article" date="2023" name="Nat. Commun.">
        <title>Diploid and tetraploid genomes of Acorus and the evolution of monocots.</title>
        <authorList>
            <person name="Ma L."/>
            <person name="Liu K.W."/>
            <person name="Li Z."/>
            <person name="Hsiao Y.Y."/>
            <person name="Qi Y."/>
            <person name="Fu T."/>
            <person name="Tang G.D."/>
            <person name="Zhang D."/>
            <person name="Sun W.H."/>
            <person name="Liu D.K."/>
            <person name="Li Y."/>
            <person name="Chen G.Z."/>
            <person name="Liu X.D."/>
            <person name="Liao X.Y."/>
            <person name="Jiang Y.T."/>
            <person name="Yu X."/>
            <person name="Hao Y."/>
            <person name="Huang J."/>
            <person name="Zhao X.W."/>
            <person name="Ke S."/>
            <person name="Chen Y.Y."/>
            <person name="Wu W.L."/>
            <person name="Hsu J.L."/>
            <person name="Lin Y.F."/>
            <person name="Huang M.D."/>
            <person name="Li C.Y."/>
            <person name="Huang L."/>
            <person name="Wang Z.W."/>
            <person name="Zhao X."/>
            <person name="Zhong W.Y."/>
            <person name="Peng D.H."/>
            <person name="Ahmad S."/>
            <person name="Lan S."/>
            <person name="Zhang J.S."/>
            <person name="Tsai W.C."/>
            <person name="Van de Peer Y."/>
            <person name="Liu Z.J."/>
        </authorList>
    </citation>
    <scope>NUCLEOTIDE SEQUENCE</scope>
    <source>
        <strain evidence="5">CP</strain>
    </source>
</reference>
<dbReference type="PROSITE" id="PS00674">
    <property type="entry name" value="AAA"/>
    <property type="match status" value="1"/>
</dbReference>
<evidence type="ECO:0000259" key="4">
    <source>
        <dbReference type="SMART" id="SM00382"/>
    </source>
</evidence>
<evidence type="ECO:0000256" key="3">
    <source>
        <dbReference type="SAM" id="MobiDB-lite"/>
    </source>
</evidence>
<evidence type="ECO:0000313" key="6">
    <source>
        <dbReference type="Proteomes" id="UP001180020"/>
    </source>
</evidence>
<organism evidence="5 6">
    <name type="scientific">Acorus calamus</name>
    <name type="common">Sweet flag</name>
    <dbReference type="NCBI Taxonomy" id="4465"/>
    <lineage>
        <taxon>Eukaryota</taxon>
        <taxon>Viridiplantae</taxon>
        <taxon>Streptophyta</taxon>
        <taxon>Embryophyta</taxon>
        <taxon>Tracheophyta</taxon>
        <taxon>Spermatophyta</taxon>
        <taxon>Magnoliopsida</taxon>
        <taxon>Liliopsida</taxon>
        <taxon>Acoraceae</taxon>
        <taxon>Acorus</taxon>
    </lineage>
</organism>
<comment type="caution">
    <text evidence="5">The sequence shown here is derived from an EMBL/GenBank/DDBJ whole genome shotgun (WGS) entry which is preliminary data.</text>
</comment>
<dbReference type="InterPro" id="IPR003960">
    <property type="entry name" value="ATPase_AAA_CS"/>
</dbReference>
<feature type="domain" description="AAA+ ATPase" evidence="4">
    <location>
        <begin position="96"/>
        <end position="222"/>
    </location>
</feature>
<feature type="region of interest" description="Disordered" evidence="3">
    <location>
        <begin position="295"/>
        <end position="329"/>
    </location>
</feature>
<accession>A0AAV9CHP2</accession>
<dbReference type="InterPro" id="IPR050747">
    <property type="entry name" value="Mitochondrial_chaperone_BCS1"/>
</dbReference>
<dbReference type="AlphaFoldDB" id="A0AAV9CHP2"/>
<dbReference type="SUPFAM" id="SSF52540">
    <property type="entry name" value="P-loop containing nucleoside triphosphate hydrolases"/>
    <property type="match status" value="1"/>
</dbReference>
<dbReference type="InterPro" id="IPR003959">
    <property type="entry name" value="ATPase_AAA_core"/>
</dbReference>
<dbReference type="InterPro" id="IPR027417">
    <property type="entry name" value="P-loop_NTPase"/>
</dbReference>
<dbReference type="PANTHER" id="PTHR23070">
    <property type="entry name" value="BCS1 AAA-TYPE ATPASE"/>
    <property type="match status" value="1"/>
</dbReference>
<dbReference type="EMBL" id="JAUJYO010000019">
    <property type="protein sequence ID" value="KAK1287542.1"/>
    <property type="molecule type" value="Genomic_DNA"/>
</dbReference>
<evidence type="ECO:0000256" key="1">
    <source>
        <dbReference type="ARBA" id="ARBA00007448"/>
    </source>
</evidence>
<evidence type="ECO:0000313" key="5">
    <source>
        <dbReference type="EMBL" id="KAK1287542.1"/>
    </source>
</evidence>
<dbReference type="GO" id="GO:0016887">
    <property type="term" value="F:ATP hydrolysis activity"/>
    <property type="evidence" value="ECO:0007669"/>
    <property type="project" value="InterPro"/>
</dbReference>
<dbReference type="Pfam" id="PF00004">
    <property type="entry name" value="AAA"/>
    <property type="match status" value="1"/>
</dbReference>
<proteinExistence type="inferred from homology"/>
<name>A0AAV9CHP2_ACOCL</name>
<dbReference type="Gene3D" id="3.40.50.300">
    <property type="entry name" value="P-loop containing nucleotide triphosphate hydrolases"/>
    <property type="match status" value="1"/>
</dbReference>
<dbReference type="CDD" id="cd19510">
    <property type="entry name" value="RecA-like_BCS1"/>
    <property type="match status" value="1"/>
</dbReference>
<comment type="similarity">
    <text evidence="1">Belongs to the AAA ATPase family. BCS1 subfamily.</text>
</comment>
<feature type="compositionally biased region" description="Basic and acidic residues" evidence="3">
    <location>
        <begin position="314"/>
        <end position="324"/>
    </location>
</feature>
<dbReference type="GO" id="GO:0005524">
    <property type="term" value="F:ATP binding"/>
    <property type="evidence" value="ECO:0007669"/>
    <property type="project" value="UniProtKB-KW"/>
</dbReference>
<keyword evidence="6" id="KW-1185">Reference proteome</keyword>
<keyword evidence="2" id="KW-0067">ATP-binding</keyword>
<sequence length="351" mass="38739">MERRSFSLRLPKRLPLPLLPAYLSHVSASAAHFERNSRDRLLFTNNTASAWASVPFRHPSTFDTLALEPSLKGEILSDLARFVEGSEMYRRIGRPWKRGYLLYGPPGSGKSSLIAAIANHLKYDVYDLELTKVLDNSELRSLLLQTTNRSVIVIEDIDCSVDLTAFNWRVTLSGLLNFTDGLWSCCGEERIIVFTTNYKEGIDPALLRPGRMDVHVRLGTCGTHALRVIARNYLGEEALEVEHVRRALEVAEGCVSAGGALTPAEVGEVLMRNGGDAGEAMKALIKALQASILGGEGRSSSSSSSSSDGSWDGLPREREGEGKGREKRRSWERRVNCLVRLRSLAKPDSGR</sequence>
<reference evidence="5" key="2">
    <citation type="submission" date="2023-06" db="EMBL/GenBank/DDBJ databases">
        <authorList>
            <person name="Ma L."/>
            <person name="Liu K.-W."/>
            <person name="Li Z."/>
            <person name="Hsiao Y.-Y."/>
            <person name="Qi Y."/>
            <person name="Fu T."/>
            <person name="Tang G."/>
            <person name="Zhang D."/>
            <person name="Sun W.-H."/>
            <person name="Liu D.-K."/>
            <person name="Li Y."/>
            <person name="Chen G.-Z."/>
            <person name="Liu X.-D."/>
            <person name="Liao X.-Y."/>
            <person name="Jiang Y.-T."/>
            <person name="Yu X."/>
            <person name="Hao Y."/>
            <person name="Huang J."/>
            <person name="Zhao X.-W."/>
            <person name="Ke S."/>
            <person name="Chen Y.-Y."/>
            <person name="Wu W.-L."/>
            <person name="Hsu J.-L."/>
            <person name="Lin Y.-F."/>
            <person name="Huang M.-D."/>
            <person name="Li C.-Y."/>
            <person name="Huang L."/>
            <person name="Wang Z.-W."/>
            <person name="Zhao X."/>
            <person name="Zhong W.-Y."/>
            <person name="Peng D.-H."/>
            <person name="Ahmad S."/>
            <person name="Lan S."/>
            <person name="Zhang J.-S."/>
            <person name="Tsai W.-C."/>
            <person name="Van De Peer Y."/>
            <person name="Liu Z.-J."/>
        </authorList>
    </citation>
    <scope>NUCLEOTIDE SEQUENCE</scope>
    <source>
        <strain evidence="5">CP</strain>
        <tissue evidence="5">Leaves</tissue>
    </source>
</reference>
<dbReference type="SMART" id="SM00382">
    <property type="entry name" value="AAA"/>
    <property type="match status" value="1"/>
</dbReference>
<gene>
    <name evidence="5" type="ORF">QJS10_CPB19g01649</name>
</gene>
<dbReference type="Proteomes" id="UP001180020">
    <property type="component" value="Unassembled WGS sequence"/>
</dbReference>
<keyword evidence="2" id="KW-0547">Nucleotide-binding</keyword>
<evidence type="ECO:0000256" key="2">
    <source>
        <dbReference type="RuleBase" id="RU003651"/>
    </source>
</evidence>